<feature type="non-terminal residue" evidence="1">
    <location>
        <position position="1"/>
    </location>
</feature>
<protein>
    <submittedName>
        <fullName evidence="1">Uncharacterized protein</fullName>
    </submittedName>
</protein>
<evidence type="ECO:0000313" key="2">
    <source>
        <dbReference type="Proteomes" id="UP001162501"/>
    </source>
</evidence>
<evidence type="ECO:0000313" key="1">
    <source>
        <dbReference type="EMBL" id="CAM9185783.1"/>
    </source>
</evidence>
<reference evidence="1" key="1">
    <citation type="submission" date="2025-03" db="EMBL/GenBank/DDBJ databases">
        <authorList>
            <consortium name="ELIXIR-Norway"/>
            <consortium name="Elixir Norway"/>
        </authorList>
    </citation>
    <scope>NUCLEOTIDE SEQUENCE</scope>
</reference>
<proteinExistence type="predicted"/>
<comment type="caution">
    <text evidence="1">The sequence shown here is derived from an EMBL/GenBank/DDBJ whole genome shotgun (WGS) entry which is preliminary data.</text>
</comment>
<sequence>VSFQRLSPRTSLLRTNPPPPPPPRRPRGPELSGRRPAGDTDASRAARSKEGRGGVVLAVRAAVTNSLRTLLTKPYFFRKPPSDKSPLLGRKKSRWRSKTERRKATTSTDEEHKHLLKLKTKKNARRRLSKGVASAEKHKKKKTKEGKKKKHKLEREAKVT</sequence>
<organism evidence="1 2">
    <name type="scientific">Rangifer tarandus platyrhynchus</name>
    <name type="common">Svalbard reindeer</name>
    <dbReference type="NCBI Taxonomy" id="3082113"/>
    <lineage>
        <taxon>Eukaryota</taxon>
        <taxon>Metazoa</taxon>
        <taxon>Chordata</taxon>
        <taxon>Craniata</taxon>
        <taxon>Vertebrata</taxon>
        <taxon>Euteleostomi</taxon>
        <taxon>Mammalia</taxon>
        <taxon>Eutheria</taxon>
        <taxon>Laurasiatheria</taxon>
        <taxon>Artiodactyla</taxon>
        <taxon>Ruminantia</taxon>
        <taxon>Pecora</taxon>
        <taxon>Cervidae</taxon>
        <taxon>Odocoileinae</taxon>
        <taxon>Rangifer</taxon>
    </lineage>
</organism>
<name>A0ACB1KG63_RANTA</name>
<dbReference type="EMBL" id="CATOBB020000770">
    <property type="protein sequence ID" value="CAM9185783.1"/>
    <property type="molecule type" value="Genomic_DNA"/>
</dbReference>
<feature type="non-terminal residue" evidence="1">
    <location>
        <position position="160"/>
    </location>
</feature>
<dbReference type="Proteomes" id="UP001162501">
    <property type="component" value="Unassembled WGS sequence"/>
</dbReference>
<gene>
    <name evidence="1" type="ORF">MRATA1EN22A_LOCUS29578</name>
</gene>
<accession>A0ACB1KG63</accession>